<evidence type="ECO:0008006" key="6">
    <source>
        <dbReference type="Google" id="ProtNLM"/>
    </source>
</evidence>
<dbReference type="Proteomes" id="UP000001396">
    <property type="component" value="Unassembled WGS sequence"/>
</dbReference>
<sequence length="1177" mass="131516">MSFINISSPLTPPQTRPDSPVVKIGQRSNSYINNNNNNNNSNQSNNNNNTTTTNTNSNNNQNSNINENVIKLVDLDEPIVVCRNNYNNVVVFGGGGISSEDSITESSNSNSTIGNSSGGGGSNQSSLSSFTNTTSTSGGSGENSRNDIIKNLNDNEDDEVQRYTTAADSIVFQYLCNTTIVEDYAYNDNNNHNNNHNNNNKNSNKHNKEDELETKTTTVINNNSQLSSSFTLDEPIYNFLQMSEISSSPNSSPNQSQTRAERTQSTVDIIPNYHELHQEMTVVLYKDKIICRPIISSNNNNSTPTSTTSTGSSTSPPSSPILSSSPSPLSSPPPSQLSNNNNNNNNAECLVIDRQTCSLSLQSFSSIQCGSAAELPMLSNVLGNGGSGSFSMTGSGSSIATQTSSLLAGNNSFTAYGIVGILNLLSGPHLVLITSRTLRGSLKGKQIYEIDAIQFVPINNSVELGEHDKRLESTYKRSLNNLLRSDFYFAYDMDISNSAQRNSVMNQYEPINHLYQLFEDRFYWNKSIQQPLIEKELTNWILPIIRGCMLKLHQQKQQNNKRSKFRAGTRYNTRGSDLNGNVANYVETEQVLQVLSPNNPKSFSFVQTRGSIPLVWEQNGRRIKPVIRINPDQSLNLSTFKSHFKEQISLYGPQTLVTLLDQKGSESFLGDSYQQTLQICEDYQSDIEYIAFDFHHFCQGNRFERVDILIDNLEEKIKSIGYLEKDLTGYKSYQNGTVRTNCLDCLDRTNLVQSMIGLKILEKQIASVGYDLNSKDSMSLLKQVKLAWANNGDAISQQYAGTSALKGDFTRTGKRNTKGVFRDGVNSLSRYYINTFLDKLRQISIDLFLGNITVETNRTNIIENQTESDWGESRMNAISNCVDHFLMCEKDDQHGFVNAWIVISINKRNQEQERILLLTPTHLVRCKYNFNDNRIVHYKKYAVNATRRIQKGSILTEGGKKASYGMRIYYENSKSSAKKSKERERAEREKEKENNNINTYITNSTTSTPISIHSNFSSSSPDIGVHLDSNNNNNNNNSNSHTQLNASEIKDYIYQTFIVPIPQGETIEFSKDLISEMAETIKDTVFTGSLANTHTVNSSAFIVEQDFKRKSTTFGAAYNGLKLGFYSKSPTVGSKGSLSQVVTKRRSNSFDLSSLRQELDSNAWDFDATLNDKPLRK</sequence>
<feature type="compositionally biased region" description="Low complexity" evidence="1">
    <location>
        <begin position="123"/>
        <end position="137"/>
    </location>
</feature>
<evidence type="ECO:0000259" key="2">
    <source>
        <dbReference type="PROSITE" id="PS50275"/>
    </source>
</evidence>
<protein>
    <recommendedName>
        <fullName evidence="6">SAC domain-containing protein</fullName>
    </recommendedName>
</protein>
<dbReference type="GO" id="GO:0005783">
    <property type="term" value="C:endoplasmic reticulum"/>
    <property type="evidence" value="ECO:0007669"/>
    <property type="project" value="TreeGrafter"/>
</dbReference>
<dbReference type="InterPro" id="IPR002013">
    <property type="entry name" value="SAC_dom"/>
</dbReference>
<feature type="region of interest" description="Disordered" evidence="1">
    <location>
        <begin position="244"/>
        <end position="263"/>
    </location>
</feature>
<proteinExistence type="predicted"/>
<comment type="caution">
    <text evidence="4">The sequence shown here is derived from an EMBL/GenBank/DDBJ whole genome shotgun (WGS) entry which is preliminary data.</text>
</comment>
<dbReference type="InterPro" id="IPR022158">
    <property type="entry name" value="Inositol_phosphatase"/>
</dbReference>
<dbReference type="PROSITE" id="PS50275">
    <property type="entry name" value="SAC"/>
    <property type="match status" value="1"/>
</dbReference>
<dbReference type="PANTHER" id="PTHR45662:SF4">
    <property type="entry name" value="SAC DOMAIN-CONTAINING PROTEIN"/>
    <property type="match status" value="1"/>
</dbReference>
<dbReference type="OMA" id="DWGESRM"/>
<organism evidence="4 5">
    <name type="scientific">Heterostelium pallidum (strain ATCC 26659 / Pp 5 / PN500)</name>
    <name type="common">Cellular slime mold</name>
    <name type="synonym">Polysphondylium pallidum</name>
    <dbReference type="NCBI Taxonomy" id="670386"/>
    <lineage>
        <taxon>Eukaryota</taxon>
        <taxon>Amoebozoa</taxon>
        <taxon>Evosea</taxon>
        <taxon>Eumycetozoa</taxon>
        <taxon>Dictyostelia</taxon>
        <taxon>Acytosteliales</taxon>
        <taxon>Acytosteliaceae</taxon>
        <taxon>Heterostelium</taxon>
    </lineage>
</organism>
<feature type="region of interest" description="Disordered" evidence="1">
    <location>
        <begin position="102"/>
        <end position="150"/>
    </location>
</feature>
<dbReference type="Pfam" id="PF02383">
    <property type="entry name" value="Syja_N"/>
    <property type="match status" value="1"/>
</dbReference>
<dbReference type="GO" id="GO:0046856">
    <property type="term" value="P:phosphatidylinositol dephosphorylation"/>
    <property type="evidence" value="ECO:0007669"/>
    <property type="project" value="TreeGrafter"/>
</dbReference>
<feature type="compositionally biased region" description="Low complexity" evidence="1">
    <location>
        <begin position="246"/>
        <end position="257"/>
    </location>
</feature>
<dbReference type="AlphaFoldDB" id="D3BTS0"/>
<feature type="compositionally biased region" description="Low complexity" evidence="1">
    <location>
        <begin position="295"/>
        <end position="328"/>
    </location>
</feature>
<dbReference type="InterPro" id="IPR034753">
    <property type="entry name" value="hSac2"/>
</dbReference>
<gene>
    <name evidence="4" type="ORF">PPL_11180</name>
</gene>
<feature type="region of interest" description="Disordered" evidence="1">
    <location>
        <begin position="295"/>
        <end position="342"/>
    </location>
</feature>
<feature type="compositionally biased region" description="Low complexity" evidence="1">
    <location>
        <begin position="187"/>
        <end position="202"/>
    </location>
</feature>
<keyword evidence="5" id="KW-1185">Reference proteome</keyword>
<dbReference type="InParanoid" id="D3BTS0"/>
<dbReference type="Pfam" id="PF12456">
    <property type="entry name" value="hSac2"/>
    <property type="match status" value="1"/>
</dbReference>
<feature type="region of interest" description="Disordered" evidence="1">
    <location>
        <begin position="187"/>
        <end position="212"/>
    </location>
</feature>
<feature type="compositionally biased region" description="Low complexity" evidence="1">
    <location>
        <begin position="1029"/>
        <end position="1040"/>
    </location>
</feature>
<dbReference type="PROSITE" id="PS51791">
    <property type="entry name" value="HSAC2"/>
    <property type="match status" value="1"/>
</dbReference>
<feature type="compositionally biased region" description="Low complexity" evidence="1">
    <location>
        <begin position="102"/>
        <end position="115"/>
    </location>
</feature>
<evidence type="ECO:0000259" key="3">
    <source>
        <dbReference type="PROSITE" id="PS51791"/>
    </source>
</evidence>
<feature type="domain" description="HSac2" evidence="3">
    <location>
        <begin position="868"/>
        <end position="1024"/>
    </location>
</feature>
<evidence type="ECO:0000256" key="1">
    <source>
        <dbReference type="SAM" id="MobiDB-lite"/>
    </source>
</evidence>
<feature type="compositionally biased region" description="Low complexity" evidence="1">
    <location>
        <begin position="995"/>
        <end position="1004"/>
    </location>
</feature>
<feature type="region of interest" description="Disordered" evidence="1">
    <location>
        <begin position="973"/>
        <end position="1004"/>
    </location>
</feature>
<reference evidence="4 5" key="1">
    <citation type="journal article" date="2011" name="Genome Res.">
        <title>Phylogeny-wide analysis of social amoeba genomes highlights ancient origins for complex intercellular communication.</title>
        <authorList>
            <person name="Heidel A.J."/>
            <person name="Lawal H.M."/>
            <person name="Felder M."/>
            <person name="Schilde C."/>
            <person name="Helps N.R."/>
            <person name="Tunggal B."/>
            <person name="Rivero F."/>
            <person name="John U."/>
            <person name="Schleicher M."/>
            <person name="Eichinger L."/>
            <person name="Platzer M."/>
            <person name="Noegel A.A."/>
            <person name="Schaap P."/>
            <person name="Gloeckner G."/>
        </authorList>
    </citation>
    <scope>NUCLEOTIDE SEQUENCE [LARGE SCALE GENOMIC DNA]</scope>
    <source>
        <strain evidence="5">ATCC 26659 / Pp 5 / PN500</strain>
    </source>
</reference>
<dbReference type="RefSeq" id="XP_020427240.1">
    <property type="nucleotide sequence ID" value="XM_020581937.1"/>
</dbReference>
<dbReference type="GeneID" id="31366648"/>
<dbReference type="EMBL" id="ADBJ01000056">
    <property type="protein sequence ID" value="EFA75106.1"/>
    <property type="molecule type" value="Genomic_DNA"/>
</dbReference>
<dbReference type="STRING" id="670386.D3BTS0"/>
<feature type="domain" description="SAC" evidence="2">
    <location>
        <begin position="485"/>
        <end position="801"/>
    </location>
</feature>
<dbReference type="GO" id="GO:0043812">
    <property type="term" value="F:phosphatidylinositol-4-phosphate phosphatase activity"/>
    <property type="evidence" value="ECO:0007669"/>
    <property type="project" value="TreeGrafter"/>
</dbReference>
<feature type="compositionally biased region" description="Basic and acidic residues" evidence="1">
    <location>
        <begin position="979"/>
        <end position="994"/>
    </location>
</feature>
<feature type="compositionally biased region" description="Low complexity" evidence="1">
    <location>
        <begin position="28"/>
        <end position="63"/>
    </location>
</feature>
<dbReference type="PANTHER" id="PTHR45662">
    <property type="entry name" value="PHOSPHATIDYLINOSITIDE PHOSPHATASE SAC1"/>
    <property type="match status" value="1"/>
</dbReference>
<feature type="region of interest" description="Disordered" evidence="1">
    <location>
        <begin position="1"/>
        <end position="63"/>
    </location>
</feature>
<evidence type="ECO:0000313" key="4">
    <source>
        <dbReference type="EMBL" id="EFA75106.1"/>
    </source>
</evidence>
<accession>D3BTS0</accession>
<name>D3BTS0_HETP5</name>
<feature type="region of interest" description="Disordered" evidence="1">
    <location>
        <begin position="1021"/>
        <end position="1042"/>
    </location>
</feature>
<dbReference type="FunCoup" id="D3BTS0">
    <property type="interactions" value="614"/>
</dbReference>
<evidence type="ECO:0000313" key="5">
    <source>
        <dbReference type="Proteomes" id="UP000001396"/>
    </source>
</evidence>